<dbReference type="PROSITE" id="PS51318">
    <property type="entry name" value="TAT"/>
    <property type="match status" value="1"/>
</dbReference>
<dbReference type="EnsemblBacteria" id="ABC21823">
    <property type="protein sequence ID" value="ABC21823"/>
    <property type="gene ID" value="Rru_A1022"/>
</dbReference>
<evidence type="ECO:0000256" key="1">
    <source>
        <dbReference type="SAM" id="SignalP"/>
    </source>
</evidence>
<dbReference type="InterPro" id="IPR006311">
    <property type="entry name" value="TAT_signal"/>
</dbReference>
<dbReference type="KEGG" id="rru:Rru_A1022"/>
<evidence type="ECO:0000313" key="3">
    <source>
        <dbReference type="Proteomes" id="UP000001929"/>
    </source>
</evidence>
<sequence>MPRLLSPFGPGASPRRPAPRRAAIALACALAVALPTASQAAPSPAADAPVMISQPIRVSVNAMQLAPFDPATALSVRVMDDSPANLRLLDWVRRSLIARGYRIGGDDAPLILDIDTVASNAPARPNADRSVLGLRGQAGTGQDEDSVDVTVRLFSNRQGSVIGGDVDAPPASLGQPDLRIDAGLTERASGRRVWQGWASVTAPTLGLEDQGLVLADPLIAEFGKATRAKILTLPAGTLNRP</sequence>
<organism evidence="2 3">
    <name type="scientific">Rhodospirillum rubrum (strain ATCC 11170 / ATH 1.1.1 / DSM 467 / LMG 4362 / NCIMB 8255 / S1)</name>
    <dbReference type="NCBI Taxonomy" id="269796"/>
    <lineage>
        <taxon>Bacteria</taxon>
        <taxon>Pseudomonadati</taxon>
        <taxon>Pseudomonadota</taxon>
        <taxon>Alphaproteobacteria</taxon>
        <taxon>Rhodospirillales</taxon>
        <taxon>Rhodospirillaceae</taxon>
        <taxon>Rhodospirillum</taxon>
    </lineage>
</organism>
<dbReference type="Proteomes" id="UP000001929">
    <property type="component" value="Chromosome"/>
</dbReference>
<dbReference type="EMBL" id="CP000230">
    <property type="protein sequence ID" value="ABC21823.1"/>
    <property type="molecule type" value="Genomic_DNA"/>
</dbReference>
<dbReference type="AlphaFoldDB" id="Q2RVM2"/>
<feature type="signal peptide" evidence="1">
    <location>
        <begin position="1"/>
        <end position="40"/>
    </location>
</feature>
<name>Q2RVM2_RHORT</name>
<evidence type="ECO:0000313" key="2">
    <source>
        <dbReference type="EMBL" id="ABC21823.1"/>
    </source>
</evidence>
<keyword evidence="3" id="KW-1185">Reference proteome</keyword>
<feature type="chain" id="PRO_5004214660" evidence="1">
    <location>
        <begin position="41"/>
        <end position="241"/>
    </location>
</feature>
<gene>
    <name evidence="2" type="ordered locus">Rru_A1022</name>
</gene>
<dbReference type="RefSeq" id="WP_011388777.1">
    <property type="nucleotide sequence ID" value="NC_007643.1"/>
</dbReference>
<protein>
    <submittedName>
        <fullName evidence="2">Uncharacterized protein</fullName>
    </submittedName>
</protein>
<keyword evidence="1" id="KW-0732">Signal</keyword>
<dbReference type="PATRIC" id="fig|269796.9.peg.1077"/>
<dbReference type="HOGENOM" id="CLU_1151129_0_0_5"/>
<accession>Q2RVM2</accession>
<proteinExistence type="predicted"/>
<reference evidence="2 3" key="1">
    <citation type="journal article" date="2011" name="Stand. Genomic Sci.">
        <title>Complete genome sequence of Rhodospirillum rubrum type strain (S1).</title>
        <authorList>
            <person name="Munk A.C."/>
            <person name="Copeland A."/>
            <person name="Lucas S."/>
            <person name="Lapidus A."/>
            <person name="Del Rio T.G."/>
            <person name="Barry K."/>
            <person name="Detter J.C."/>
            <person name="Hammon N."/>
            <person name="Israni S."/>
            <person name="Pitluck S."/>
            <person name="Brettin T."/>
            <person name="Bruce D."/>
            <person name="Han C."/>
            <person name="Tapia R."/>
            <person name="Gilna P."/>
            <person name="Schmutz J."/>
            <person name="Larimer F."/>
            <person name="Land M."/>
            <person name="Kyrpides N.C."/>
            <person name="Mavromatis K."/>
            <person name="Richardson P."/>
            <person name="Rohde M."/>
            <person name="Goker M."/>
            <person name="Klenk H.P."/>
            <person name="Zhang Y."/>
            <person name="Roberts G.P."/>
            <person name="Reslewic S."/>
            <person name="Schwartz D.C."/>
        </authorList>
    </citation>
    <scope>NUCLEOTIDE SEQUENCE [LARGE SCALE GENOMIC DNA]</scope>
    <source>
        <strain evidence="3">ATCC 11170 / ATH 1.1.1 / DSM 467 / LMG 4362 / NCIMB 8255 / S1</strain>
    </source>
</reference>